<protein>
    <submittedName>
        <fullName evidence="1">Uncharacterized protein</fullName>
    </submittedName>
</protein>
<dbReference type="Proteomes" id="UP000219215">
    <property type="component" value="Chromosome DPRO"/>
</dbReference>
<dbReference type="EMBL" id="LT907975">
    <property type="protein sequence ID" value="SOB60614.1"/>
    <property type="molecule type" value="Genomic_DNA"/>
</dbReference>
<evidence type="ECO:0000313" key="2">
    <source>
        <dbReference type="Proteomes" id="UP000219215"/>
    </source>
</evidence>
<keyword evidence="2" id="KW-1185">Reference proteome</keyword>
<organism evidence="1 2">
    <name type="scientific">Pseudodesulfovibrio profundus</name>
    <dbReference type="NCBI Taxonomy" id="57320"/>
    <lineage>
        <taxon>Bacteria</taxon>
        <taxon>Pseudomonadati</taxon>
        <taxon>Thermodesulfobacteriota</taxon>
        <taxon>Desulfovibrionia</taxon>
        <taxon>Desulfovibrionales</taxon>
        <taxon>Desulfovibrionaceae</taxon>
    </lineage>
</organism>
<dbReference type="KEGG" id="pprf:DPRO_3698"/>
<gene>
    <name evidence="1" type="ORF">DPRO_3698</name>
</gene>
<sequence>MSDQVINLAHLANAKTRTGELDRQINDCLHMLEDLSLNAAQLVKVAARLRDLRRERRYWRELWILQNKIGAAATKGLAQWITCRKEREVRYKNESEESAKRLFG</sequence>
<dbReference type="AlphaFoldDB" id="A0A2C8FCW0"/>
<accession>A0A2C8FCW0</accession>
<evidence type="ECO:0000313" key="1">
    <source>
        <dbReference type="EMBL" id="SOB60614.1"/>
    </source>
</evidence>
<reference evidence="2" key="1">
    <citation type="submission" date="2017-09" db="EMBL/GenBank/DDBJ databases">
        <authorList>
            <person name="Regsiter A."/>
            <person name="William W."/>
        </authorList>
    </citation>
    <scope>NUCLEOTIDE SEQUENCE [LARGE SCALE GENOMIC DNA]</scope>
    <source>
        <strain evidence="2">500-1</strain>
    </source>
</reference>
<name>A0A2C8FCW0_9BACT</name>
<proteinExistence type="predicted"/>
<dbReference type="RefSeq" id="WP_097013314.1">
    <property type="nucleotide sequence ID" value="NZ_LT907975.1"/>
</dbReference>